<reference evidence="2 3" key="2">
    <citation type="submission" date="2018-11" db="EMBL/GenBank/DDBJ databases">
        <authorList>
            <consortium name="Pathogen Informatics"/>
        </authorList>
    </citation>
    <scope>NUCLEOTIDE SEQUENCE [LARGE SCALE GENOMIC DNA]</scope>
    <source>
        <strain evidence="2">Dakar</strain>
        <strain evidence="3">Dakar, Senegal</strain>
    </source>
</reference>
<evidence type="ECO:0000313" key="2">
    <source>
        <dbReference type="EMBL" id="VDP54640.1"/>
    </source>
</evidence>
<evidence type="ECO:0000313" key="4">
    <source>
        <dbReference type="WBParaSite" id="SCUD_0001392401-mRNA-1"/>
    </source>
</evidence>
<dbReference type="Pfam" id="PF23309">
    <property type="entry name" value="DUF7083"/>
    <property type="match status" value="1"/>
</dbReference>
<evidence type="ECO:0000259" key="1">
    <source>
        <dbReference type="Pfam" id="PF23309"/>
    </source>
</evidence>
<name>A0A183KFX5_9TREM</name>
<sequence>MVPPKVKLLLEQQLKRLRILRDEKLTSNTQLSTSNPTTTAPSVDGIANIISVFYYDSESNVTFDLWFRRYQDLFKFDFASQDDSWKVGLLLWKLGPSELDRYCNLILPPNPRHRPFSDTV</sequence>
<dbReference type="InterPro" id="IPR055510">
    <property type="entry name" value="DUF7083"/>
</dbReference>
<dbReference type="WBParaSite" id="SCUD_0001392401-mRNA-1">
    <property type="protein sequence ID" value="SCUD_0001392401-mRNA-1"/>
    <property type="gene ID" value="SCUD_0001392401"/>
</dbReference>
<feature type="domain" description="DUF7083" evidence="1">
    <location>
        <begin position="44"/>
        <end position="120"/>
    </location>
</feature>
<gene>
    <name evidence="2" type="ORF">SCUD_LOCUS13921</name>
</gene>
<reference evidence="4" key="1">
    <citation type="submission" date="2016-06" db="UniProtKB">
        <authorList>
            <consortium name="WormBaseParasite"/>
        </authorList>
    </citation>
    <scope>IDENTIFICATION</scope>
</reference>
<proteinExistence type="predicted"/>
<dbReference type="Proteomes" id="UP000279833">
    <property type="component" value="Unassembled WGS sequence"/>
</dbReference>
<protein>
    <submittedName>
        <fullName evidence="4">Protein kinase domain-containing protein</fullName>
    </submittedName>
</protein>
<evidence type="ECO:0000313" key="3">
    <source>
        <dbReference type="Proteomes" id="UP000279833"/>
    </source>
</evidence>
<organism evidence="4">
    <name type="scientific">Schistosoma curassoni</name>
    <dbReference type="NCBI Taxonomy" id="6186"/>
    <lineage>
        <taxon>Eukaryota</taxon>
        <taxon>Metazoa</taxon>
        <taxon>Spiralia</taxon>
        <taxon>Lophotrochozoa</taxon>
        <taxon>Platyhelminthes</taxon>
        <taxon>Trematoda</taxon>
        <taxon>Digenea</taxon>
        <taxon>Strigeidida</taxon>
        <taxon>Schistosomatoidea</taxon>
        <taxon>Schistosomatidae</taxon>
        <taxon>Schistosoma</taxon>
    </lineage>
</organism>
<keyword evidence="3" id="KW-1185">Reference proteome</keyword>
<dbReference type="AlphaFoldDB" id="A0A183KFX5"/>
<dbReference type="EMBL" id="UZAK01036268">
    <property type="protein sequence ID" value="VDP54640.1"/>
    <property type="molecule type" value="Genomic_DNA"/>
</dbReference>
<accession>A0A183KFX5</accession>